<evidence type="ECO:0000256" key="1">
    <source>
        <dbReference type="SAM" id="Phobius"/>
    </source>
</evidence>
<organism evidence="2 3">
    <name type="scientific">Mycolicibacterium agri</name>
    <name type="common">Mycobacterium agri</name>
    <dbReference type="NCBI Taxonomy" id="36811"/>
    <lineage>
        <taxon>Bacteria</taxon>
        <taxon>Bacillati</taxon>
        <taxon>Actinomycetota</taxon>
        <taxon>Actinomycetes</taxon>
        <taxon>Mycobacteriales</taxon>
        <taxon>Mycobacteriaceae</taxon>
        <taxon>Mycolicibacterium</taxon>
    </lineage>
</organism>
<gene>
    <name evidence="2" type="ORF">MAGR_62080</name>
</gene>
<feature type="transmembrane region" description="Helical" evidence="1">
    <location>
        <begin position="12"/>
        <end position="33"/>
    </location>
</feature>
<keyword evidence="1" id="KW-0812">Transmembrane</keyword>
<dbReference type="Proteomes" id="UP000465302">
    <property type="component" value="Unassembled WGS sequence"/>
</dbReference>
<dbReference type="AlphaFoldDB" id="A0A7I9WBY0"/>
<keyword evidence="1" id="KW-0472">Membrane</keyword>
<evidence type="ECO:0000313" key="2">
    <source>
        <dbReference type="EMBL" id="GFG54767.1"/>
    </source>
</evidence>
<protein>
    <submittedName>
        <fullName evidence="2">Uncharacterized protein</fullName>
    </submittedName>
</protein>
<reference evidence="2 3" key="1">
    <citation type="journal article" date="2019" name="Emerg. Microbes Infect.">
        <title>Comprehensive subspecies identification of 175 nontuberculous mycobacteria species based on 7547 genomic profiles.</title>
        <authorList>
            <person name="Matsumoto Y."/>
            <person name="Kinjo T."/>
            <person name="Motooka D."/>
            <person name="Nabeya D."/>
            <person name="Jung N."/>
            <person name="Uechi K."/>
            <person name="Horii T."/>
            <person name="Iida T."/>
            <person name="Fujita J."/>
            <person name="Nakamura S."/>
        </authorList>
    </citation>
    <scope>NUCLEOTIDE SEQUENCE [LARGE SCALE GENOMIC DNA]</scope>
    <source>
        <strain evidence="2 3">JCM 6377</strain>
    </source>
</reference>
<evidence type="ECO:0000313" key="3">
    <source>
        <dbReference type="Proteomes" id="UP000465302"/>
    </source>
</evidence>
<accession>A0A7I9WBY0</accession>
<sequence length="53" mass="5669">MSLPAPTVEYAQVCPMLIVFGAAIVGVLIEAFVARPRRYRAQLGLSLGSQLPP</sequence>
<proteinExistence type="predicted"/>
<comment type="caution">
    <text evidence="2">The sequence shown here is derived from an EMBL/GenBank/DDBJ whole genome shotgun (WGS) entry which is preliminary data.</text>
</comment>
<keyword evidence="1" id="KW-1133">Transmembrane helix</keyword>
<name>A0A7I9WBY0_MYCAG</name>
<dbReference type="EMBL" id="BLKS01000002">
    <property type="protein sequence ID" value="GFG54767.1"/>
    <property type="molecule type" value="Genomic_DNA"/>
</dbReference>